<feature type="transmembrane region" description="Helical" evidence="1">
    <location>
        <begin position="454"/>
        <end position="473"/>
    </location>
</feature>
<dbReference type="AlphaFoldDB" id="A0A2U9IHR2"/>
<evidence type="ECO:0000313" key="2">
    <source>
        <dbReference type="EMBL" id="AWR95526.1"/>
    </source>
</evidence>
<keyword evidence="1" id="KW-0812">Transmembrane</keyword>
<reference evidence="2 3" key="1">
    <citation type="submission" date="2018-05" db="EMBL/GenBank/DDBJ databases">
        <title>Complete Genome Sequences of Extremely Thermoacidophilic, Metal-Mobilizing Type-Strain Members of the Archaeal Family Sulfolobaceae: Acidianus brierleyi DSM-1651T, Acidianus sulfidivorans DSM-18786T, Metallosphaera hakonensis DSM-7519T, and Metallosphaera prunae DSM-10039T.</title>
        <authorList>
            <person name="Counts J.A."/>
            <person name="Kelly R.M."/>
        </authorList>
    </citation>
    <scope>NUCLEOTIDE SEQUENCE [LARGE SCALE GENOMIC DNA]</scope>
    <source>
        <strain evidence="2 3">DSM 1651</strain>
    </source>
</reference>
<dbReference type="OrthoDB" id="34640at2157"/>
<dbReference type="Pfam" id="PF05317">
    <property type="entry name" value="Thermopsin"/>
    <property type="match status" value="1"/>
</dbReference>
<sequence>MNMKILYILLLILVFTSVVEPFFASSLVSYQPVTLPPKYYEYYPINVTSGQCLFFHVNTSALATIMLFNQNQFNIFEKNSSGTPIFFNVSDNVSYKVGPLSTDTYYIVVLNNVTNNTINVNTEYSLVPYNVYNVRSSLPAPIGIADYGVYNISNTLKGTITKYDEAIGYVTIYNISAFNSTPPEGVNRSGASLQLNSVLQINTNNGSYQFWLQNVIGFITSERTYYVEDNIWNFTSNVSYLTNSSVNGKGSVFPYKNEFYYAYGTNYYNYTFPLSMILYIKVEGISSEGVTISFGYNNGSGIQWYDNATINVANVKSTYLLIDDYNVTGSQLYYDLELVFAGQANGEYTYFKSMNASLGLQIILLNGTLITPENFYTFGSDTEESADNLITIFKENQSWVLIGNDNFYNIGNTSIPKFYLHPLSNKNISNASSSYSRSIIPSNTQQSSNATSNFSMLTYLLLFVLFILVALGIKRLRRR</sequence>
<dbReference type="EMBL" id="CP029289">
    <property type="protein sequence ID" value="AWR95526.1"/>
    <property type="molecule type" value="Genomic_DNA"/>
</dbReference>
<evidence type="ECO:0000256" key="1">
    <source>
        <dbReference type="SAM" id="Phobius"/>
    </source>
</evidence>
<dbReference type="Proteomes" id="UP000248044">
    <property type="component" value="Chromosome"/>
</dbReference>
<name>A0A2U9IHR2_9CREN</name>
<dbReference type="KEGG" id="abri:DFR85_13950"/>
<organism evidence="2 3">
    <name type="scientific">Acidianus brierleyi</name>
    <dbReference type="NCBI Taxonomy" id="41673"/>
    <lineage>
        <taxon>Archaea</taxon>
        <taxon>Thermoproteota</taxon>
        <taxon>Thermoprotei</taxon>
        <taxon>Sulfolobales</taxon>
        <taxon>Sulfolobaceae</taxon>
        <taxon>Acidianus</taxon>
    </lineage>
</organism>
<keyword evidence="1" id="KW-0472">Membrane</keyword>
<keyword evidence="3" id="KW-1185">Reference proteome</keyword>
<protein>
    <submittedName>
        <fullName evidence="2">Thermopsin</fullName>
    </submittedName>
</protein>
<keyword evidence="1" id="KW-1133">Transmembrane helix</keyword>
<evidence type="ECO:0000313" key="3">
    <source>
        <dbReference type="Proteomes" id="UP000248044"/>
    </source>
</evidence>
<proteinExistence type="predicted"/>
<dbReference type="InterPro" id="IPR007981">
    <property type="entry name" value="Peptidase_A5"/>
</dbReference>
<gene>
    <name evidence="2" type="ORF">DFR85_13950</name>
</gene>
<accession>A0A2U9IHR2</accession>